<dbReference type="PROSITE" id="PS50921">
    <property type="entry name" value="ANTAR"/>
    <property type="match status" value="1"/>
</dbReference>
<dbReference type="GO" id="GO:0003723">
    <property type="term" value="F:RNA binding"/>
    <property type="evidence" value="ECO:0007669"/>
    <property type="project" value="InterPro"/>
</dbReference>
<dbReference type="AlphaFoldDB" id="A0A2U1ZX59"/>
<comment type="caution">
    <text evidence="5">The sequence shown here is derived from an EMBL/GenBank/DDBJ whole genome shotgun (WGS) entry which is preliminary data.</text>
</comment>
<keyword evidence="6" id="KW-1185">Reference proteome</keyword>
<evidence type="ECO:0000313" key="6">
    <source>
        <dbReference type="Proteomes" id="UP000245166"/>
    </source>
</evidence>
<dbReference type="Pfam" id="PF03861">
    <property type="entry name" value="ANTAR"/>
    <property type="match status" value="1"/>
</dbReference>
<dbReference type="SUPFAM" id="SSF55781">
    <property type="entry name" value="GAF domain-like"/>
    <property type="match status" value="1"/>
</dbReference>
<dbReference type="SMART" id="SM01012">
    <property type="entry name" value="ANTAR"/>
    <property type="match status" value="1"/>
</dbReference>
<feature type="compositionally biased region" description="Basic and acidic residues" evidence="3">
    <location>
        <begin position="1"/>
        <end position="15"/>
    </location>
</feature>
<keyword evidence="1" id="KW-0805">Transcription regulation</keyword>
<accession>A0A2U1ZX59</accession>
<dbReference type="Pfam" id="PF13185">
    <property type="entry name" value="GAF_2"/>
    <property type="match status" value="1"/>
</dbReference>
<dbReference type="PIRSF" id="PIRSF036625">
    <property type="entry name" value="GAF_ANTAR"/>
    <property type="match status" value="1"/>
</dbReference>
<dbReference type="Proteomes" id="UP000245166">
    <property type="component" value="Unassembled WGS sequence"/>
</dbReference>
<evidence type="ECO:0000256" key="2">
    <source>
        <dbReference type="ARBA" id="ARBA00023163"/>
    </source>
</evidence>
<organism evidence="5 6">
    <name type="scientific">Serinibacter arcticus</name>
    <dbReference type="NCBI Taxonomy" id="1655435"/>
    <lineage>
        <taxon>Bacteria</taxon>
        <taxon>Bacillati</taxon>
        <taxon>Actinomycetota</taxon>
        <taxon>Actinomycetes</taxon>
        <taxon>Micrococcales</taxon>
        <taxon>Beutenbergiaceae</taxon>
        <taxon>Serinibacter</taxon>
    </lineage>
</organism>
<dbReference type="InterPro" id="IPR003018">
    <property type="entry name" value="GAF"/>
</dbReference>
<name>A0A2U1ZX59_9MICO</name>
<evidence type="ECO:0000313" key="5">
    <source>
        <dbReference type="EMBL" id="PWD51568.1"/>
    </source>
</evidence>
<dbReference type="EMBL" id="PYHR01000002">
    <property type="protein sequence ID" value="PWD51568.1"/>
    <property type="molecule type" value="Genomic_DNA"/>
</dbReference>
<dbReference type="RefSeq" id="WP_109229947.1">
    <property type="nucleotide sequence ID" value="NZ_PYHR01000002.1"/>
</dbReference>
<evidence type="ECO:0000259" key="4">
    <source>
        <dbReference type="PROSITE" id="PS50921"/>
    </source>
</evidence>
<dbReference type="Gene3D" id="3.30.450.40">
    <property type="match status" value="1"/>
</dbReference>
<dbReference type="InterPro" id="IPR036388">
    <property type="entry name" value="WH-like_DNA-bd_sf"/>
</dbReference>
<feature type="domain" description="ANTAR" evidence="4">
    <location>
        <begin position="190"/>
        <end position="251"/>
    </location>
</feature>
<proteinExistence type="predicted"/>
<sequence length="261" mass="27481">MSSPEVERPRGDRAGNRRTPTWADADVERVLATEGSEVAWQMAHLVSELDEVDDVAAALQLVTSTALSVVDGAEFAGVTVRGPGKELETAAPTSPLVLTADALQYDLQEGPCVDAVRGQFMIVAHDVATDPRWPAWSSAVSGTVGSVLSVRLVSARGNHGGINLYSSRPHAYSTQSQLAAALLAAHAGVAIRSILLEQDLRDGLAGRLVIGQAQGILMHRFGIDEHAAFAVLRRLSNNLNQKVARVAADLVAEPGKDLAAG</sequence>
<feature type="region of interest" description="Disordered" evidence="3">
    <location>
        <begin position="1"/>
        <end position="21"/>
    </location>
</feature>
<dbReference type="InterPro" id="IPR029016">
    <property type="entry name" value="GAF-like_dom_sf"/>
</dbReference>
<reference evidence="5 6" key="1">
    <citation type="submission" date="2018-03" db="EMBL/GenBank/DDBJ databases">
        <title>Genome assembly of novel Miniimonas species PCH200.</title>
        <authorList>
            <person name="Thakur V."/>
            <person name="Kumar V."/>
            <person name="Singh D."/>
        </authorList>
    </citation>
    <scope>NUCLEOTIDE SEQUENCE [LARGE SCALE GENOMIC DNA]</scope>
    <source>
        <strain evidence="5 6">PCH200</strain>
    </source>
</reference>
<evidence type="ECO:0000256" key="1">
    <source>
        <dbReference type="ARBA" id="ARBA00023015"/>
    </source>
</evidence>
<dbReference type="Gene3D" id="1.10.10.10">
    <property type="entry name" value="Winged helix-like DNA-binding domain superfamily/Winged helix DNA-binding domain"/>
    <property type="match status" value="1"/>
</dbReference>
<protein>
    <recommendedName>
        <fullName evidence="4">ANTAR domain-containing protein</fullName>
    </recommendedName>
</protein>
<dbReference type="InterPro" id="IPR012074">
    <property type="entry name" value="GAF_ANTAR"/>
</dbReference>
<dbReference type="OrthoDB" id="4935162at2"/>
<gene>
    <name evidence="5" type="ORF">C8046_13875</name>
</gene>
<evidence type="ECO:0000256" key="3">
    <source>
        <dbReference type="SAM" id="MobiDB-lite"/>
    </source>
</evidence>
<dbReference type="InterPro" id="IPR005561">
    <property type="entry name" value="ANTAR"/>
</dbReference>
<keyword evidence="2" id="KW-0804">Transcription</keyword>